<sequence length="132" mass="15651">MFTSRNLFSIFVKDRLLHLVAFMRIYLFTCCYGARYIGHSLSLLSTRVRKRIPVRSHKSERNIVISSVLERLIDSNHFTDRQVNDKIYYTIHPNLLKFFLNQLLETEEALLILEMKPKLRVQKKYVLSLSST</sequence>
<keyword evidence="1" id="KW-1133">Transmembrane helix</keyword>
<organism evidence="2 3">
    <name type="scientific">Schistosoma mansoni</name>
    <name type="common">Blood fluke</name>
    <dbReference type="NCBI Taxonomy" id="6183"/>
    <lineage>
        <taxon>Eukaryota</taxon>
        <taxon>Metazoa</taxon>
        <taxon>Spiralia</taxon>
        <taxon>Lophotrochozoa</taxon>
        <taxon>Platyhelminthes</taxon>
        <taxon>Trematoda</taxon>
        <taxon>Digenea</taxon>
        <taxon>Strigeidida</taxon>
        <taxon>Schistosomatoidea</taxon>
        <taxon>Schistosomatidae</taxon>
        <taxon>Schistosoma</taxon>
    </lineage>
</organism>
<dbReference type="OrthoDB" id="6228800at2759"/>
<evidence type="ECO:0000313" key="3">
    <source>
        <dbReference type="WBParaSite" id="Smp_118710.1"/>
    </source>
</evidence>
<reference evidence="3" key="2">
    <citation type="submission" date="2018-12" db="UniProtKB">
        <authorList>
            <consortium name="WormBaseParasite"/>
        </authorList>
    </citation>
    <scope>IDENTIFICATION</scope>
    <source>
        <strain evidence="3">Puerto Rican</strain>
    </source>
</reference>
<accession>C4QTL1</accession>
<dbReference type="PhylomeDB" id="C4QTL1"/>
<dbReference type="KEGG" id="smm:Smp_118710"/>
<dbReference type="GeneID" id="8346813"/>
<keyword evidence="2" id="KW-1185">Reference proteome</keyword>
<feature type="transmembrane region" description="Helical" evidence="1">
    <location>
        <begin position="16"/>
        <end position="37"/>
    </location>
</feature>
<dbReference type="HOGENOM" id="CLU_1919677_0_0_1"/>
<proteinExistence type="predicted"/>
<dbReference type="CTD" id="8346813"/>
<name>C4QTL1_SCHMA</name>
<reference evidence="2" key="1">
    <citation type="journal article" date="2012" name="PLoS Negl. Trop. Dis.">
        <title>A systematically improved high quality genome and transcriptome of the human blood fluke Schistosoma mansoni.</title>
        <authorList>
            <person name="Protasio A.V."/>
            <person name="Tsai I.J."/>
            <person name="Babbage A."/>
            <person name="Nichol S."/>
            <person name="Hunt M."/>
            <person name="Aslett M.A."/>
            <person name="De Silva N."/>
            <person name="Velarde G.S."/>
            <person name="Anderson T.J."/>
            <person name="Clark R.C."/>
            <person name="Davidson C."/>
            <person name="Dillon G.P."/>
            <person name="Holroyd N.E."/>
            <person name="LoVerde P.T."/>
            <person name="Lloyd C."/>
            <person name="McQuillan J."/>
            <person name="Oliveira G."/>
            <person name="Otto T.D."/>
            <person name="Parker-Manuel S.J."/>
            <person name="Quail M.A."/>
            <person name="Wilson R.A."/>
            <person name="Zerlotini A."/>
            <person name="Dunne D.W."/>
            <person name="Berriman M."/>
        </authorList>
    </citation>
    <scope>NUCLEOTIDE SEQUENCE [LARGE SCALE GENOMIC DNA]</scope>
    <source>
        <strain evidence="2">Puerto Rican</strain>
    </source>
</reference>
<protein>
    <submittedName>
        <fullName evidence="3">CARD domain-containing protein</fullName>
    </submittedName>
</protein>
<keyword evidence="1" id="KW-0812">Transmembrane</keyword>
<dbReference type="InParanoid" id="C4QTL1"/>
<dbReference type="Proteomes" id="UP000008854">
    <property type="component" value="Unassembled WGS sequence"/>
</dbReference>
<dbReference type="RefSeq" id="XP_018644597.1">
    <property type="nucleotide sequence ID" value="XM_018792387.1"/>
</dbReference>
<evidence type="ECO:0000256" key="1">
    <source>
        <dbReference type="SAM" id="Phobius"/>
    </source>
</evidence>
<dbReference type="WBParaSite" id="Smp_118710.1">
    <property type="protein sequence ID" value="Smp_118710.1"/>
    <property type="gene ID" value="Smp_118710"/>
</dbReference>
<keyword evidence="1" id="KW-0472">Membrane</keyword>
<evidence type="ECO:0000313" key="2">
    <source>
        <dbReference type="Proteomes" id="UP000008854"/>
    </source>
</evidence>
<dbReference type="AlphaFoldDB" id="C4QTL1"/>